<dbReference type="AlphaFoldDB" id="A0A6L3ZEL2"/>
<evidence type="ECO:0000256" key="1">
    <source>
        <dbReference type="PROSITE-ProRule" id="PRU00169"/>
    </source>
</evidence>
<protein>
    <submittedName>
        <fullName evidence="4">Response regulator transcription factor</fullName>
    </submittedName>
</protein>
<accession>A0A6L3ZEL2</accession>
<dbReference type="InterPro" id="IPR007492">
    <property type="entry name" value="LytTR_DNA-bd_dom"/>
</dbReference>
<keyword evidence="5" id="KW-1185">Reference proteome</keyword>
<reference evidence="4 5" key="1">
    <citation type="submission" date="2019-10" db="EMBL/GenBank/DDBJ databases">
        <title>Genome sequence of Phaeocystidibacter marisrubri JCM30614 (type strain).</title>
        <authorList>
            <person name="Bowman J.P."/>
        </authorList>
    </citation>
    <scope>NUCLEOTIDE SEQUENCE [LARGE SCALE GENOMIC DNA]</scope>
    <source>
        <strain evidence="4 5">JCM 30614</strain>
    </source>
</reference>
<dbReference type="GO" id="GO:0003677">
    <property type="term" value="F:DNA binding"/>
    <property type="evidence" value="ECO:0007669"/>
    <property type="project" value="InterPro"/>
</dbReference>
<dbReference type="OrthoDB" id="2168082at2"/>
<feature type="domain" description="HTH LytTR-type" evidence="3">
    <location>
        <begin position="144"/>
        <end position="251"/>
    </location>
</feature>
<sequence length="251" mass="28683">MKIWILEDEELAGKKLQALVRQLQPDAEIANPIDSVSNAIAHFREDHPDLLLADIHLSDGLSFELFQQIEVKCPVIFTTAYDEYALKAFEITSVDYLLKPISKDNLQRAFGKLERFRNSSSSSSEILSALEKFKSGNRAYQERFLVPEGQHFKMIPASDVAHFMGDGKFTFLIDKKGIEYLVESNLSQLEERLNPDYFFRLNRAIITHIDSVERVHPYGQSRLLVDLNPASKKEASVSSDRSRAFKEWLGN</sequence>
<evidence type="ECO:0000313" key="5">
    <source>
        <dbReference type="Proteomes" id="UP000484164"/>
    </source>
</evidence>
<dbReference type="SMART" id="SM00448">
    <property type="entry name" value="REC"/>
    <property type="match status" value="1"/>
</dbReference>
<dbReference type="InterPro" id="IPR011006">
    <property type="entry name" value="CheY-like_superfamily"/>
</dbReference>
<organism evidence="4 5">
    <name type="scientific">Phaeocystidibacter marisrubri</name>
    <dbReference type="NCBI Taxonomy" id="1577780"/>
    <lineage>
        <taxon>Bacteria</taxon>
        <taxon>Pseudomonadati</taxon>
        <taxon>Bacteroidota</taxon>
        <taxon>Flavobacteriia</taxon>
        <taxon>Flavobacteriales</taxon>
        <taxon>Phaeocystidibacteraceae</taxon>
        <taxon>Phaeocystidibacter</taxon>
    </lineage>
</organism>
<evidence type="ECO:0000313" key="4">
    <source>
        <dbReference type="EMBL" id="KAB2816120.1"/>
    </source>
</evidence>
<keyword evidence="1" id="KW-0597">Phosphoprotein</keyword>
<evidence type="ECO:0000259" key="2">
    <source>
        <dbReference type="PROSITE" id="PS50110"/>
    </source>
</evidence>
<gene>
    <name evidence="4" type="ORF">F8C82_10550</name>
</gene>
<dbReference type="PROSITE" id="PS50930">
    <property type="entry name" value="HTH_LYTTR"/>
    <property type="match status" value="1"/>
</dbReference>
<name>A0A6L3ZEL2_9FLAO</name>
<dbReference type="InterPro" id="IPR001789">
    <property type="entry name" value="Sig_transdc_resp-reg_receiver"/>
</dbReference>
<dbReference type="GO" id="GO:0000156">
    <property type="term" value="F:phosphorelay response regulator activity"/>
    <property type="evidence" value="ECO:0007669"/>
    <property type="project" value="InterPro"/>
</dbReference>
<proteinExistence type="predicted"/>
<feature type="domain" description="Response regulatory" evidence="2">
    <location>
        <begin position="2"/>
        <end position="114"/>
    </location>
</feature>
<dbReference type="PANTHER" id="PTHR37299:SF1">
    <property type="entry name" value="STAGE 0 SPORULATION PROTEIN A HOMOLOG"/>
    <property type="match status" value="1"/>
</dbReference>
<feature type="modified residue" description="4-aspartylphosphate" evidence="1">
    <location>
        <position position="54"/>
    </location>
</feature>
<dbReference type="Proteomes" id="UP000484164">
    <property type="component" value="Unassembled WGS sequence"/>
</dbReference>
<dbReference type="SUPFAM" id="SSF52172">
    <property type="entry name" value="CheY-like"/>
    <property type="match status" value="1"/>
</dbReference>
<evidence type="ECO:0000259" key="3">
    <source>
        <dbReference type="PROSITE" id="PS50930"/>
    </source>
</evidence>
<dbReference type="SMART" id="SM00850">
    <property type="entry name" value="LytTR"/>
    <property type="match status" value="1"/>
</dbReference>
<dbReference type="Pfam" id="PF00072">
    <property type="entry name" value="Response_reg"/>
    <property type="match status" value="1"/>
</dbReference>
<comment type="caution">
    <text evidence="4">The sequence shown here is derived from an EMBL/GenBank/DDBJ whole genome shotgun (WGS) entry which is preliminary data.</text>
</comment>
<dbReference type="RefSeq" id="WP_151693548.1">
    <property type="nucleotide sequence ID" value="NZ_BMGX01000001.1"/>
</dbReference>
<dbReference type="Gene3D" id="3.40.50.2300">
    <property type="match status" value="1"/>
</dbReference>
<dbReference type="InterPro" id="IPR046947">
    <property type="entry name" value="LytR-like"/>
</dbReference>
<dbReference type="Pfam" id="PF04397">
    <property type="entry name" value="LytTR"/>
    <property type="match status" value="1"/>
</dbReference>
<dbReference type="PROSITE" id="PS50110">
    <property type="entry name" value="RESPONSE_REGULATORY"/>
    <property type="match status" value="1"/>
</dbReference>
<dbReference type="PANTHER" id="PTHR37299">
    <property type="entry name" value="TRANSCRIPTIONAL REGULATOR-RELATED"/>
    <property type="match status" value="1"/>
</dbReference>
<dbReference type="EMBL" id="WBVQ01000002">
    <property type="protein sequence ID" value="KAB2816120.1"/>
    <property type="molecule type" value="Genomic_DNA"/>
</dbReference>
<dbReference type="Gene3D" id="2.40.50.1020">
    <property type="entry name" value="LytTr DNA-binding domain"/>
    <property type="match status" value="1"/>
</dbReference>